<dbReference type="PANTHER" id="PTHR43649:SF12">
    <property type="entry name" value="DIACETYLCHITOBIOSE BINDING PROTEIN DASA"/>
    <property type="match status" value="1"/>
</dbReference>
<dbReference type="PANTHER" id="PTHR43649">
    <property type="entry name" value="ARABINOSE-BINDING PROTEIN-RELATED"/>
    <property type="match status" value="1"/>
</dbReference>
<comment type="caution">
    <text evidence="1">The sequence shown here is derived from an EMBL/GenBank/DDBJ whole genome shotgun (WGS) entry which is preliminary data.</text>
</comment>
<dbReference type="Pfam" id="PF01547">
    <property type="entry name" value="SBP_bac_1"/>
    <property type="match status" value="1"/>
</dbReference>
<protein>
    <submittedName>
        <fullName evidence="1">ABC transporter substrate-binding protein</fullName>
    </submittedName>
</protein>
<dbReference type="InterPro" id="IPR050490">
    <property type="entry name" value="Bact_solute-bd_prot1"/>
</dbReference>
<dbReference type="RefSeq" id="WP_341414958.1">
    <property type="nucleotide sequence ID" value="NZ_JBBPCC010000004.1"/>
</dbReference>
<organism evidence="1 2">
    <name type="scientific">Paenibacillus filicis</name>
    <dbReference type="NCBI Taxonomy" id="669464"/>
    <lineage>
        <taxon>Bacteria</taxon>
        <taxon>Bacillati</taxon>
        <taxon>Bacillota</taxon>
        <taxon>Bacilli</taxon>
        <taxon>Bacillales</taxon>
        <taxon>Paenibacillaceae</taxon>
        <taxon>Paenibacillus</taxon>
    </lineage>
</organism>
<proteinExistence type="predicted"/>
<dbReference type="EMBL" id="JBBPCC010000004">
    <property type="protein sequence ID" value="MEK8127894.1"/>
    <property type="molecule type" value="Genomic_DNA"/>
</dbReference>
<evidence type="ECO:0000313" key="2">
    <source>
        <dbReference type="Proteomes" id="UP001469365"/>
    </source>
</evidence>
<dbReference type="InterPro" id="IPR006059">
    <property type="entry name" value="SBP"/>
</dbReference>
<gene>
    <name evidence="1" type="ORF">WMW72_08285</name>
</gene>
<dbReference type="CDD" id="cd14748">
    <property type="entry name" value="PBP2_UgpB"/>
    <property type="match status" value="1"/>
</dbReference>
<dbReference type="Gene3D" id="3.40.190.10">
    <property type="entry name" value="Periplasmic binding protein-like II"/>
    <property type="match status" value="1"/>
</dbReference>
<reference evidence="1 2" key="1">
    <citation type="submission" date="2024-04" db="EMBL/GenBank/DDBJ databases">
        <title>draft genome sequnece of Paenibacillus filicis.</title>
        <authorList>
            <person name="Kim D.-U."/>
        </authorList>
    </citation>
    <scope>NUCLEOTIDE SEQUENCE [LARGE SCALE GENOMIC DNA]</scope>
    <source>
        <strain evidence="1 2">KACC14197</strain>
    </source>
</reference>
<sequence length="387" mass="42515">MKLWYPGTDAIATEAVANLIKKFEGSHPNIHVEPTFIPWADYFQKLTVAYSGGLQPDVHGLGFGQLISTVNQGKYLDLQPYIEADKWEGTKDFFPDILKAGQYKGGQYGLLFPEIRPLAWRKDFFKEAGLDPENPPKTFNDIFDYAEKLKVTKNGKTDRSGIDIQTSNGEQSYLSLLLLLGGDFYDANGNPTFDSPTSIELVQKLVDLYKAGAIIPSNQQQAGGTPFQSSQAALAFISTAGAASLQQSVGADKIGWTLPPAGPDGKRTALMLGTFVTAAQKTKYPKEAWEFIKFWFESSNVLEFTTKTGMIPPLQSLKDQYVKLGPANAVAFEALKDARGYGPSGNWAIHVKYLRLALEESYHGIKPVKEALTTNAELARKEIASAK</sequence>
<evidence type="ECO:0000313" key="1">
    <source>
        <dbReference type="EMBL" id="MEK8127894.1"/>
    </source>
</evidence>
<name>A0ABU9DG98_9BACL</name>
<keyword evidence="2" id="KW-1185">Reference proteome</keyword>
<accession>A0ABU9DG98</accession>
<dbReference type="SUPFAM" id="SSF53850">
    <property type="entry name" value="Periplasmic binding protein-like II"/>
    <property type="match status" value="1"/>
</dbReference>
<dbReference type="Proteomes" id="UP001469365">
    <property type="component" value="Unassembled WGS sequence"/>
</dbReference>